<feature type="transmembrane region" description="Helical" evidence="1">
    <location>
        <begin position="69"/>
        <end position="92"/>
    </location>
</feature>
<protein>
    <submittedName>
        <fullName evidence="3">Uncharacterized protein</fullName>
    </submittedName>
</protein>
<reference evidence="4 5" key="1">
    <citation type="submission" date="2020-04" db="EMBL/GenBank/DDBJ databases">
        <title>Perkinsus olseni comparative genomics.</title>
        <authorList>
            <person name="Bogema D.R."/>
        </authorList>
    </citation>
    <scope>NUCLEOTIDE SEQUENCE [LARGE SCALE GENOMIC DNA]</scope>
    <source>
        <strain evidence="2">ATCC PRA-179</strain>
        <strain evidence="3">ATCC PRA-31</strain>
    </source>
</reference>
<keyword evidence="1" id="KW-0812">Transmembrane</keyword>
<comment type="caution">
    <text evidence="3">The sequence shown here is derived from an EMBL/GenBank/DDBJ whole genome shotgun (WGS) entry which is preliminary data.</text>
</comment>
<dbReference type="Proteomes" id="UP000572268">
    <property type="component" value="Unassembled WGS sequence"/>
</dbReference>
<gene>
    <name evidence="3" type="ORF">FOL46_003481</name>
    <name evidence="2" type="ORF">FOZ61_004554</name>
</gene>
<evidence type="ECO:0000313" key="3">
    <source>
        <dbReference type="EMBL" id="KAF4665772.1"/>
    </source>
</evidence>
<name>A0A7J6M2J0_PEROL</name>
<evidence type="ECO:0000313" key="5">
    <source>
        <dbReference type="Proteomes" id="UP000572268"/>
    </source>
</evidence>
<proteinExistence type="predicted"/>
<organism evidence="3 5">
    <name type="scientific">Perkinsus olseni</name>
    <name type="common">Perkinsus atlanticus</name>
    <dbReference type="NCBI Taxonomy" id="32597"/>
    <lineage>
        <taxon>Eukaryota</taxon>
        <taxon>Sar</taxon>
        <taxon>Alveolata</taxon>
        <taxon>Perkinsozoa</taxon>
        <taxon>Perkinsea</taxon>
        <taxon>Perkinsida</taxon>
        <taxon>Perkinsidae</taxon>
        <taxon>Perkinsus</taxon>
    </lineage>
</organism>
<evidence type="ECO:0000313" key="2">
    <source>
        <dbReference type="EMBL" id="KAF4659696.1"/>
    </source>
</evidence>
<evidence type="ECO:0000313" key="4">
    <source>
        <dbReference type="Proteomes" id="UP000570595"/>
    </source>
</evidence>
<keyword evidence="1" id="KW-0472">Membrane</keyword>
<keyword evidence="1" id="KW-1133">Transmembrane helix</keyword>
<dbReference type="EMBL" id="JABANN010000223">
    <property type="protein sequence ID" value="KAF4665772.1"/>
    <property type="molecule type" value="Genomic_DNA"/>
</dbReference>
<accession>A0A7J6M2J0</accession>
<dbReference type="OrthoDB" id="438538at2759"/>
<dbReference type="Proteomes" id="UP000570595">
    <property type="component" value="Unassembled WGS sequence"/>
</dbReference>
<evidence type="ECO:0000256" key="1">
    <source>
        <dbReference type="SAM" id="Phobius"/>
    </source>
</evidence>
<sequence>MLRRILSGGLKCYGPPLKLGTPMYSEDGAHTVQWWRNRYGIYSRRQTDPMLAEFLFRQQVREWFYDVPLYNYAALLGTALGILVAISWRHFLFNPDVYLRRQELRKMWPDRHRQFAYALPYLNIRLKNVLMPYTNSLIDNEPDYADYNPIGLRPQRVKAIRRLPGFFWAIPRYFFEDPLYTSVTTKNMRKIYNDINYSELLGRLLMDTFYSACQKGLIPSKIRSKMFAFSQRLLVPLLLRCLSAITPCGLYTRDCKQGDAEFERFAGHLALELAESPRNELLREGDELLRKLMTGLDPQLQLLVDRVPVEKSLSFTSVLNVMERMRQDWGSPREGEITLTWQLEHVSKPMSEKDAERILRKIRQKHPKDTRTVKDLMAKRQQEIDLRKEKLAEMVAWRKSQKGYADLLRAEDYWAKSGLGGVERKWKELDERIGRDRASRGHQMETNDVKVHVASDEICRRLGLRPEDTEEVIGAIWKQGGEQVGEVDVAIVDMATSKAVALVEIKSHAFFCRSAWHQHQRWLRGKTAVRLIRPEVSDGTDWGATLWDSESDGDSPPQLFVAVCLSPNCYRLGAESCVLDWLWCNVGSPTIEQEGSMSPENLKLWSRKQGPGVWKRLRERVISEMHLTPDCDGALDGDGDAMVDPVQFIATLNNSRRLIVM</sequence>
<dbReference type="EMBL" id="JABAHT010000259">
    <property type="protein sequence ID" value="KAF4659696.1"/>
    <property type="molecule type" value="Genomic_DNA"/>
</dbReference>
<dbReference type="AlphaFoldDB" id="A0A7J6M2J0"/>